<evidence type="ECO:0000313" key="9">
    <source>
        <dbReference type="Proteomes" id="UP000516320"/>
    </source>
</evidence>
<keyword evidence="5 7" id="KW-0560">Oxidoreductase</keyword>
<dbReference type="FunFam" id="1.20.140.10:FF:000001">
    <property type="entry name" value="Acyl-CoA dehydrogenase"/>
    <property type="match status" value="1"/>
</dbReference>
<protein>
    <submittedName>
        <fullName evidence="8">Acyl-CoA dehydrogenase</fullName>
    </submittedName>
</protein>
<dbReference type="PANTHER" id="PTHR43884">
    <property type="entry name" value="ACYL-COA DEHYDROGENASE"/>
    <property type="match status" value="1"/>
</dbReference>
<dbReference type="AlphaFoldDB" id="A0A7H0SR90"/>
<name>A0A7H0SR90_9CORY</name>
<comment type="similarity">
    <text evidence="2 7">Belongs to the acyl-CoA dehydrogenase family.</text>
</comment>
<dbReference type="Gene3D" id="1.20.140.10">
    <property type="entry name" value="Butyryl-CoA Dehydrogenase, subunit A, domain 3"/>
    <property type="match status" value="1"/>
</dbReference>
<comment type="catalytic activity">
    <reaction evidence="6">
        <text>a 2,3-saturated acyl-CoA + A = a 2,3-dehydroacyl-CoA + AH2</text>
        <dbReference type="Rhea" id="RHEA:48608"/>
        <dbReference type="ChEBI" id="CHEBI:13193"/>
        <dbReference type="ChEBI" id="CHEBI:17499"/>
        <dbReference type="ChEBI" id="CHEBI:60015"/>
        <dbReference type="ChEBI" id="CHEBI:65111"/>
    </reaction>
</comment>
<dbReference type="FunFam" id="2.40.110.10:FF:000002">
    <property type="entry name" value="Acyl-CoA dehydrogenase fadE12"/>
    <property type="match status" value="1"/>
</dbReference>
<dbReference type="GO" id="GO:0050660">
    <property type="term" value="F:flavin adenine dinucleotide binding"/>
    <property type="evidence" value="ECO:0007669"/>
    <property type="project" value="InterPro"/>
</dbReference>
<dbReference type="InterPro" id="IPR037069">
    <property type="entry name" value="AcylCoA_DH/ox_N_sf"/>
</dbReference>
<dbReference type="Gene3D" id="1.10.540.10">
    <property type="entry name" value="Acyl-CoA dehydrogenase/oxidase, N-terminal domain"/>
    <property type="match status" value="1"/>
</dbReference>
<evidence type="ECO:0000256" key="3">
    <source>
        <dbReference type="ARBA" id="ARBA00022630"/>
    </source>
</evidence>
<dbReference type="Proteomes" id="UP000516320">
    <property type="component" value="Chromosome"/>
</dbReference>
<dbReference type="InterPro" id="IPR009100">
    <property type="entry name" value="AcylCoA_DH/oxidase_NM_dom_sf"/>
</dbReference>
<dbReference type="InterPro" id="IPR006089">
    <property type="entry name" value="Acyl-CoA_DH_CS"/>
</dbReference>
<gene>
    <name evidence="8" type="ORF">GP475_10815</name>
</gene>
<evidence type="ECO:0000256" key="6">
    <source>
        <dbReference type="ARBA" id="ARBA00052546"/>
    </source>
</evidence>
<dbReference type="InterPro" id="IPR009075">
    <property type="entry name" value="AcylCo_DH/oxidase_C"/>
</dbReference>
<evidence type="ECO:0000313" key="8">
    <source>
        <dbReference type="EMBL" id="QNQ91065.1"/>
    </source>
</evidence>
<dbReference type="Gene3D" id="2.40.110.10">
    <property type="entry name" value="Butyryl-CoA Dehydrogenase, subunit A, domain 2"/>
    <property type="match status" value="1"/>
</dbReference>
<dbReference type="PROSITE" id="PS00073">
    <property type="entry name" value="ACYL_COA_DH_2"/>
    <property type="match status" value="1"/>
</dbReference>
<organism evidence="8 9">
    <name type="scientific">Corynebacterium poyangense</name>
    <dbReference type="NCBI Taxonomy" id="2684405"/>
    <lineage>
        <taxon>Bacteria</taxon>
        <taxon>Bacillati</taxon>
        <taxon>Actinomycetota</taxon>
        <taxon>Actinomycetes</taxon>
        <taxon>Mycobacteriales</taxon>
        <taxon>Corynebacteriaceae</taxon>
        <taxon>Corynebacterium</taxon>
    </lineage>
</organism>
<dbReference type="InterPro" id="IPR006091">
    <property type="entry name" value="Acyl-CoA_Oxase/DH_mid-dom"/>
</dbReference>
<evidence type="ECO:0000256" key="5">
    <source>
        <dbReference type="ARBA" id="ARBA00023002"/>
    </source>
</evidence>
<dbReference type="RefSeq" id="WP_187974378.1">
    <property type="nucleotide sequence ID" value="NZ_CP046884.1"/>
</dbReference>
<dbReference type="Pfam" id="PF02770">
    <property type="entry name" value="Acyl-CoA_dh_M"/>
    <property type="match status" value="1"/>
</dbReference>
<dbReference type="GO" id="GO:0003995">
    <property type="term" value="F:acyl-CoA dehydrogenase activity"/>
    <property type="evidence" value="ECO:0007669"/>
    <property type="project" value="InterPro"/>
</dbReference>
<evidence type="ECO:0000256" key="2">
    <source>
        <dbReference type="ARBA" id="ARBA00009347"/>
    </source>
</evidence>
<proteinExistence type="inferred from homology"/>
<evidence type="ECO:0000256" key="4">
    <source>
        <dbReference type="ARBA" id="ARBA00022827"/>
    </source>
</evidence>
<dbReference type="InterPro" id="IPR036250">
    <property type="entry name" value="AcylCo_DH-like_C"/>
</dbReference>
<dbReference type="InterPro" id="IPR013786">
    <property type="entry name" value="AcylCoA_DH/ox_N"/>
</dbReference>
<comment type="cofactor">
    <cofactor evidence="1 7">
        <name>FAD</name>
        <dbReference type="ChEBI" id="CHEBI:57692"/>
    </cofactor>
</comment>
<accession>A0A7H0SR90</accession>
<keyword evidence="9" id="KW-1185">Reference proteome</keyword>
<dbReference type="KEGG" id="cpoy:GP475_10815"/>
<sequence length="393" mass="43785">MSYDFYAPRDIYEEEHYAFRDMVRAFLDRHVVGHIDEWEDNHEVPQDVVEKAGAQGMIGIMSDEEYGGGGEKDFRYRMIAYEEFMRVGATSLNATISVHADIVLPYFEHLATPEQKQRWLPQLISGEWMASIAMTEPGAGSDLRGIKTTATKQGDHWVLNGNKIFITNGLRSHLVVVAARTPDDSHPKGGGYTLFVVEEGMEGFQRGRKLSKIGLHGQDTAELIFDNVKVPEENILGELHVGLHSLMSHLPLERLSLAAIAGAGARAALSWTTQYVQERKAFGQAIADFQNTQFQLADMVARLEATQAYIDAAVLKLNRDELGPVDAAKAKLIATEEHKSIVDRCLQFFGGYGYMLEYPIARAFADTRVSTIYGGTSEIMKLLIARDLLEKGK</sequence>
<keyword evidence="4 7" id="KW-0274">FAD</keyword>
<evidence type="ECO:0000256" key="7">
    <source>
        <dbReference type="RuleBase" id="RU362125"/>
    </source>
</evidence>
<dbReference type="InterPro" id="IPR046373">
    <property type="entry name" value="Acyl-CoA_Oxase/DH_mid-dom_sf"/>
</dbReference>
<keyword evidence="3 7" id="KW-0285">Flavoprotein</keyword>
<evidence type="ECO:0000256" key="1">
    <source>
        <dbReference type="ARBA" id="ARBA00001974"/>
    </source>
</evidence>
<dbReference type="Pfam" id="PF00441">
    <property type="entry name" value="Acyl-CoA_dh_1"/>
    <property type="match status" value="1"/>
</dbReference>
<dbReference type="SUPFAM" id="SSF56645">
    <property type="entry name" value="Acyl-CoA dehydrogenase NM domain-like"/>
    <property type="match status" value="1"/>
</dbReference>
<dbReference type="Pfam" id="PF02771">
    <property type="entry name" value="Acyl-CoA_dh_N"/>
    <property type="match status" value="1"/>
</dbReference>
<dbReference type="EMBL" id="CP046884">
    <property type="protein sequence ID" value="QNQ91065.1"/>
    <property type="molecule type" value="Genomic_DNA"/>
</dbReference>
<dbReference type="PANTHER" id="PTHR43884:SF12">
    <property type="entry name" value="ISOVALERYL-COA DEHYDROGENASE, MITOCHONDRIAL-RELATED"/>
    <property type="match status" value="1"/>
</dbReference>
<dbReference type="PROSITE" id="PS00072">
    <property type="entry name" value="ACYL_COA_DH_1"/>
    <property type="match status" value="1"/>
</dbReference>
<dbReference type="SUPFAM" id="SSF47203">
    <property type="entry name" value="Acyl-CoA dehydrogenase C-terminal domain-like"/>
    <property type="match status" value="1"/>
</dbReference>
<reference evidence="8 9" key="1">
    <citation type="submission" date="2019-12" db="EMBL/GenBank/DDBJ databases">
        <title>Corynebacterium sp. nov., isolated from feces of the Anser Albifrons in China.</title>
        <authorList>
            <person name="Liu Q."/>
        </authorList>
    </citation>
    <scope>NUCLEOTIDE SEQUENCE [LARGE SCALE GENOMIC DNA]</scope>
    <source>
        <strain evidence="8 9">4H37-19</strain>
    </source>
</reference>